<name>A0A1I6YE01_9RHOB</name>
<dbReference type="InterPro" id="IPR036365">
    <property type="entry name" value="PGBD-like_sf"/>
</dbReference>
<dbReference type="InterPro" id="IPR036366">
    <property type="entry name" value="PGBDSf"/>
</dbReference>
<dbReference type="SUPFAM" id="SSF50494">
    <property type="entry name" value="Trypsin-like serine proteases"/>
    <property type="match status" value="1"/>
</dbReference>
<dbReference type="Pfam" id="PF13365">
    <property type="entry name" value="Trypsin_2"/>
    <property type="match status" value="1"/>
</dbReference>
<dbReference type="Pfam" id="PF01471">
    <property type="entry name" value="PG_binding_1"/>
    <property type="match status" value="1"/>
</dbReference>
<dbReference type="InterPro" id="IPR009003">
    <property type="entry name" value="Peptidase_S1_PA"/>
</dbReference>
<evidence type="ECO:0000256" key="1">
    <source>
        <dbReference type="SAM" id="SignalP"/>
    </source>
</evidence>
<keyword evidence="4" id="KW-1185">Reference proteome</keyword>
<dbReference type="eggNOG" id="COG3409">
    <property type="taxonomic scope" value="Bacteria"/>
</dbReference>
<protein>
    <submittedName>
        <fullName evidence="3">Putative peptidoglycan binding domain-containing protein</fullName>
    </submittedName>
</protein>
<dbReference type="InterPro" id="IPR002477">
    <property type="entry name" value="Peptidoglycan-bd-like"/>
</dbReference>
<proteinExistence type="predicted"/>
<accession>A0A1I6YE01</accession>
<evidence type="ECO:0000313" key="4">
    <source>
        <dbReference type="Proteomes" id="UP000182466"/>
    </source>
</evidence>
<dbReference type="SUPFAM" id="SSF47090">
    <property type="entry name" value="PGBD-like"/>
    <property type="match status" value="1"/>
</dbReference>
<dbReference type="EMBL" id="FPAW01000002">
    <property type="protein sequence ID" value="SFT48561.1"/>
    <property type="molecule type" value="Genomic_DNA"/>
</dbReference>
<evidence type="ECO:0000313" key="3">
    <source>
        <dbReference type="EMBL" id="SFT48561.1"/>
    </source>
</evidence>
<dbReference type="AlphaFoldDB" id="A0A1I6YE01"/>
<reference evidence="3 4" key="1">
    <citation type="submission" date="2016-10" db="EMBL/GenBank/DDBJ databases">
        <authorList>
            <person name="de Groot N.N."/>
        </authorList>
    </citation>
    <scope>NUCLEOTIDE SEQUENCE [LARGE SCALE GENOMIC DNA]</scope>
    <source>
        <strain evidence="3 4">CGMCC 1.10959</strain>
    </source>
</reference>
<gene>
    <name evidence="3" type="ORF">SAMN05216236_102159</name>
</gene>
<keyword evidence="1" id="KW-0732">Signal</keyword>
<sequence>MMTRVFALLVWALAGLTGTASAQQGNETGVWVQIEAHPSLTTAQQRAQDYAARLADVNGFSLGGSWYGILLGPYLRDDAERVLRTYRADRLIPRDSFIAYSRNLGAQYWPGGANVLNRGVIAAPQPAAPTVAAQTAEPVTPADETPAEARRGERLLSAGQRKDLQTALRAAGFYNAAIDGAFGAGTRRSMADWQLASGYEPTGVLTTLQRQALMDRYNAPLISTGMRRVHDVGAGIEIDLPMAEVGFARYEPPFAHYDATGDLGVRLLLISQPGTRATLYGLYDIMQTLEIVPLDGPRNRGKDRFTLEGRGKGMVSYTEAALADGQIKGFTLIWPEGDEARRLRVLDAMQASFTRTDAVLDPATGDSAQSVDLLSGLQVRKPRLTRSGFYVDNRGAVVTTADAIEGCARITLDDEYPAQVAVSDAGLGVAVLRPTQALAPMSVARFRRDKGRLQSPVTVSGFSYGGVLGGPTLTHGTLADVKGLAGESELTRLALNALPGDAGGPVIDAAGGVLGMLLPARNPNRDLPQDVSLSADAGAIRAVLDRAGLQAADSDQTDSLAPGDLNRVAFGMTVLVSCWD</sequence>
<dbReference type="STRING" id="999627.SAMN05216236_102159"/>
<feature type="chain" id="PRO_5010249652" evidence="1">
    <location>
        <begin position="23"/>
        <end position="580"/>
    </location>
</feature>
<feature type="domain" description="Peptidoglycan binding-like" evidence="2">
    <location>
        <begin position="160"/>
        <end position="213"/>
    </location>
</feature>
<dbReference type="Proteomes" id="UP000182466">
    <property type="component" value="Unassembled WGS sequence"/>
</dbReference>
<feature type="signal peptide" evidence="1">
    <location>
        <begin position="1"/>
        <end position="22"/>
    </location>
</feature>
<dbReference type="Gene3D" id="1.10.101.10">
    <property type="entry name" value="PGBD-like superfamily/PGBD"/>
    <property type="match status" value="1"/>
</dbReference>
<evidence type="ECO:0000259" key="2">
    <source>
        <dbReference type="Pfam" id="PF01471"/>
    </source>
</evidence>
<organism evidence="3 4">
    <name type="scientific">Sedimentitalea nanhaiensis</name>
    <dbReference type="NCBI Taxonomy" id="999627"/>
    <lineage>
        <taxon>Bacteria</taxon>
        <taxon>Pseudomonadati</taxon>
        <taxon>Pseudomonadota</taxon>
        <taxon>Alphaproteobacteria</taxon>
        <taxon>Rhodobacterales</taxon>
        <taxon>Paracoccaceae</taxon>
        <taxon>Sedimentitalea</taxon>
    </lineage>
</organism>
<dbReference type="Gene3D" id="2.40.10.120">
    <property type="match status" value="1"/>
</dbReference>
<dbReference type="eggNOG" id="COG0265">
    <property type="taxonomic scope" value="Bacteria"/>
</dbReference>